<keyword evidence="7" id="KW-0238">DNA-binding</keyword>
<evidence type="ECO:0000313" key="10">
    <source>
        <dbReference type="EMBL" id="UYL65052.1"/>
    </source>
</evidence>
<dbReference type="InterPro" id="IPR023211">
    <property type="entry name" value="DNA_pol_palm_dom_sf"/>
</dbReference>
<evidence type="ECO:0000259" key="9">
    <source>
        <dbReference type="Pfam" id="PF03175"/>
    </source>
</evidence>
<evidence type="ECO:0000256" key="8">
    <source>
        <dbReference type="ARBA" id="ARBA00049244"/>
    </source>
</evidence>
<dbReference type="InterPro" id="IPR004868">
    <property type="entry name" value="DNA-dir_DNA_pol_B_mt/vir"/>
</dbReference>
<comment type="similarity">
    <text evidence="1">Belongs to the DNA polymerase type-B family.</text>
</comment>
<keyword evidence="4" id="KW-0548">Nucleotidyltransferase</keyword>
<dbReference type="InterPro" id="IPR043502">
    <property type="entry name" value="DNA/RNA_pol_sf"/>
</dbReference>
<dbReference type="GO" id="GO:0006260">
    <property type="term" value="P:DNA replication"/>
    <property type="evidence" value="ECO:0007669"/>
    <property type="project" value="UniProtKB-KW"/>
</dbReference>
<evidence type="ECO:0000256" key="1">
    <source>
        <dbReference type="ARBA" id="ARBA00005755"/>
    </source>
</evidence>
<dbReference type="GO" id="GO:0003677">
    <property type="term" value="F:DNA binding"/>
    <property type="evidence" value="ECO:0007669"/>
    <property type="project" value="UniProtKB-KW"/>
</dbReference>
<evidence type="ECO:0000256" key="5">
    <source>
        <dbReference type="ARBA" id="ARBA00022705"/>
    </source>
</evidence>
<dbReference type="Gene3D" id="3.30.420.10">
    <property type="entry name" value="Ribonuclease H-like superfamily/Ribonuclease H"/>
    <property type="match status" value="1"/>
</dbReference>
<evidence type="ECO:0000256" key="3">
    <source>
        <dbReference type="ARBA" id="ARBA00022679"/>
    </source>
</evidence>
<comment type="catalytic activity">
    <reaction evidence="8">
        <text>DNA(n) + a 2'-deoxyribonucleoside 5'-triphosphate = DNA(n+1) + diphosphate</text>
        <dbReference type="Rhea" id="RHEA:22508"/>
        <dbReference type="Rhea" id="RHEA-COMP:17339"/>
        <dbReference type="Rhea" id="RHEA-COMP:17340"/>
        <dbReference type="ChEBI" id="CHEBI:33019"/>
        <dbReference type="ChEBI" id="CHEBI:61560"/>
        <dbReference type="ChEBI" id="CHEBI:173112"/>
        <dbReference type="EC" id="2.7.7.7"/>
    </reaction>
</comment>
<dbReference type="InterPro" id="IPR012337">
    <property type="entry name" value="RNaseH-like_sf"/>
</dbReference>
<proteinExistence type="inferred from homology"/>
<reference evidence="10 11" key="1">
    <citation type="submission" date="2022-09" db="EMBL/GenBank/DDBJ databases">
        <title>Evolutionary Diversification of Methanotrophic Ca. Methanophagales (ANME-1) and Their Expansive Virome.</title>
        <authorList>
            <person name="Laso-Perez R."/>
            <person name="Wu F."/>
            <person name="Cremiere A."/>
            <person name="Speth D.R."/>
            <person name="Magyar J.S."/>
            <person name="Krupovic M."/>
            <person name="Orphan V."/>
        </authorList>
    </citation>
    <scope>NUCLEOTIDE SEQUENCE [LARGE SCALE GENOMIC DNA]</scope>
    <source>
        <strain evidence="10">PBV304</strain>
    </source>
</reference>
<dbReference type="GO" id="GO:0003887">
    <property type="term" value="F:DNA-directed DNA polymerase activity"/>
    <property type="evidence" value="ECO:0007669"/>
    <property type="project" value="UniProtKB-KW"/>
</dbReference>
<dbReference type="EMBL" id="OP548099">
    <property type="protein sequence ID" value="UYL65052.1"/>
    <property type="molecule type" value="Genomic_DNA"/>
</dbReference>
<dbReference type="SUPFAM" id="SSF53098">
    <property type="entry name" value="Ribonuclease H-like"/>
    <property type="match status" value="1"/>
</dbReference>
<dbReference type="Gene3D" id="3.90.1600.10">
    <property type="entry name" value="Palm domain of DNA polymerase"/>
    <property type="match status" value="1"/>
</dbReference>
<keyword evidence="3" id="KW-0808">Transferase</keyword>
<dbReference type="EC" id="2.7.7.7" evidence="2"/>
<sequence>MSVPTTEPHIDLSKLRWRSRPLRDLTKTPKNHDIVGWDTETFRGYARIIANSTSQYLFIEKQKVSDEIFTQILRFLTSKKWRGTHGFFWNIDYDFFAIIKYAGEDFARELYENGEAEFGKWKISYIPKKAFSITENKHTYDFFDLYQFYNTSLEYASQKYLREGKLIDLVERERLNDDIKYWNEHFRKIVEYCIKDCELTAKLGVLLKDTLKYNIKFIPTKYISKAYISKEYFRRHTRIPTAPDFPKIVNELALLAYYGGRFEITQRGYIGKCSLIDINSSYPYAMTFLKSYPKDAWVITDDIKYEDTHGFYKIKVNTKDNAYITPFPFRFKERVIFPKGEFITYATKEEILAYEHDADIEIIGGVEARGEGEFFLKPVVEHLYEWKKKAKGNEMEYMLVKILLNSIYGAFYEKQKRGEIYLTGKLFSPPYATLITAIGRINLYKEAKRYGHRLVGMATDSILVYGKADTPTNKKLGGWSFEDEGDTYVLMSGIYKIGGKIRMRGIAVRKVGKIQTPHGEFNDIFDYIKAYPQLTQYKITHERPVKLGEVLTHTKLRKWEDLNVWIKAERTIDINGDVKREWHDLFANGEDFLSRTISSDPIDINELYEFVNSQQ</sequence>
<gene>
    <name evidence="10" type="ORF">OBKJMPBA_00020</name>
</gene>
<feature type="domain" description="DNA-directed DNA polymerase family B mitochondria/virus" evidence="9">
    <location>
        <begin position="185"/>
        <end position="421"/>
    </location>
</feature>
<dbReference type="SUPFAM" id="SSF56672">
    <property type="entry name" value="DNA/RNA polymerases"/>
    <property type="match status" value="1"/>
</dbReference>
<dbReference type="Proteomes" id="UP001156239">
    <property type="component" value="Segment"/>
</dbReference>
<organism evidence="10 11">
    <name type="scientific">Methanophagales virus PBV304</name>
    <dbReference type="NCBI Taxonomy" id="3071309"/>
    <lineage>
        <taxon>Viruses</taxon>
        <taxon>Varidnaviria</taxon>
        <taxon>Abadenavirae</taxon>
        <taxon>Produgelaviricota</taxon>
        <taxon>Belvinaviricetes</taxon>
        <taxon>Coyopavirales</taxon>
        <taxon>Chaacviridae</taxon>
        <taxon>Homochaacvirus</taxon>
        <taxon>Homochaacvirus pescaderoense</taxon>
    </lineage>
</organism>
<dbReference type="Pfam" id="PF03175">
    <property type="entry name" value="DNA_pol_B_2"/>
    <property type="match status" value="1"/>
</dbReference>
<evidence type="ECO:0000256" key="6">
    <source>
        <dbReference type="ARBA" id="ARBA00022932"/>
    </source>
</evidence>
<protein>
    <recommendedName>
        <fullName evidence="2">DNA-directed DNA polymerase</fullName>
        <ecNumber evidence="2">2.7.7.7</ecNumber>
    </recommendedName>
</protein>
<evidence type="ECO:0000256" key="2">
    <source>
        <dbReference type="ARBA" id="ARBA00012417"/>
    </source>
</evidence>
<dbReference type="GO" id="GO:0000166">
    <property type="term" value="F:nucleotide binding"/>
    <property type="evidence" value="ECO:0007669"/>
    <property type="project" value="InterPro"/>
</dbReference>
<evidence type="ECO:0000313" key="11">
    <source>
        <dbReference type="Proteomes" id="UP001156239"/>
    </source>
</evidence>
<keyword evidence="5" id="KW-0235">DNA replication</keyword>
<accession>A0AA46YIQ0</accession>
<keyword evidence="11" id="KW-1185">Reference proteome</keyword>
<evidence type="ECO:0000256" key="7">
    <source>
        <dbReference type="ARBA" id="ARBA00023125"/>
    </source>
</evidence>
<evidence type="ECO:0000256" key="4">
    <source>
        <dbReference type="ARBA" id="ARBA00022695"/>
    </source>
</evidence>
<dbReference type="InterPro" id="IPR036397">
    <property type="entry name" value="RNaseH_sf"/>
</dbReference>
<dbReference type="GO" id="GO:0039693">
    <property type="term" value="P:viral DNA genome replication"/>
    <property type="evidence" value="ECO:0007669"/>
    <property type="project" value="UniProtKB-KW"/>
</dbReference>
<name>A0AA46YIQ0_9VIRU</name>
<keyword evidence="6" id="KW-0239">DNA-directed DNA polymerase</keyword>